<feature type="transmembrane region" description="Helical" evidence="1">
    <location>
        <begin position="40"/>
        <end position="60"/>
    </location>
</feature>
<organism evidence="2 3">
    <name type="scientific">Pegethrix bostrychoides GSE-TBD4-15B</name>
    <dbReference type="NCBI Taxonomy" id="2839662"/>
    <lineage>
        <taxon>Bacteria</taxon>
        <taxon>Bacillati</taxon>
        <taxon>Cyanobacteriota</taxon>
        <taxon>Cyanophyceae</taxon>
        <taxon>Oculatellales</taxon>
        <taxon>Oculatellaceae</taxon>
        <taxon>Pegethrix</taxon>
    </lineage>
</organism>
<sequence length="139" mass="15498">MWSKPFFMALATFAVQLGLNFLLAVLRDWLGFSSFNSFSFGMYFGVHLLAATTAGCLYAARHSQEPAPALRLKTAIYYGLIWAGFVGFTFWSNQDLLAGTSHWASLLALLPISSLFGLITYTAVGIAAHFYLRMQKRRL</sequence>
<reference evidence="2" key="1">
    <citation type="submission" date="2021-05" db="EMBL/GenBank/DDBJ databases">
        <authorList>
            <person name="Pietrasiak N."/>
            <person name="Ward R."/>
            <person name="Stajich J.E."/>
            <person name="Kurbessoian T."/>
        </authorList>
    </citation>
    <scope>NUCLEOTIDE SEQUENCE</scope>
    <source>
        <strain evidence="2">GSE-TBD4-15B</strain>
    </source>
</reference>
<evidence type="ECO:0000256" key="1">
    <source>
        <dbReference type="SAM" id="Phobius"/>
    </source>
</evidence>
<dbReference type="AlphaFoldDB" id="A0A951PF75"/>
<feature type="transmembrane region" description="Helical" evidence="1">
    <location>
        <begin position="103"/>
        <end position="132"/>
    </location>
</feature>
<dbReference type="Proteomes" id="UP000707356">
    <property type="component" value="Unassembled WGS sequence"/>
</dbReference>
<feature type="transmembrane region" description="Helical" evidence="1">
    <location>
        <begin position="72"/>
        <end position="91"/>
    </location>
</feature>
<protein>
    <submittedName>
        <fullName evidence="2">Uncharacterized protein</fullName>
    </submittedName>
</protein>
<proteinExistence type="predicted"/>
<dbReference type="EMBL" id="JAHHHV010000091">
    <property type="protein sequence ID" value="MBW4468596.1"/>
    <property type="molecule type" value="Genomic_DNA"/>
</dbReference>
<name>A0A951PF75_9CYAN</name>
<keyword evidence="1" id="KW-1133">Transmembrane helix</keyword>
<comment type="caution">
    <text evidence="2">The sequence shown here is derived from an EMBL/GenBank/DDBJ whole genome shotgun (WGS) entry which is preliminary data.</text>
</comment>
<evidence type="ECO:0000313" key="3">
    <source>
        <dbReference type="Proteomes" id="UP000707356"/>
    </source>
</evidence>
<accession>A0A951PF75</accession>
<keyword evidence="1" id="KW-0812">Transmembrane</keyword>
<reference evidence="2" key="2">
    <citation type="journal article" date="2022" name="Microbiol. Resour. Announc.">
        <title>Metagenome Sequencing to Explore Phylogenomics of Terrestrial Cyanobacteria.</title>
        <authorList>
            <person name="Ward R.D."/>
            <person name="Stajich J.E."/>
            <person name="Johansen J.R."/>
            <person name="Huntemann M."/>
            <person name="Clum A."/>
            <person name="Foster B."/>
            <person name="Foster B."/>
            <person name="Roux S."/>
            <person name="Palaniappan K."/>
            <person name="Varghese N."/>
            <person name="Mukherjee S."/>
            <person name="Reddy T.B.K."/>
            <person name="Daum C."/>
            <person name="Copeland A."/>
            <person name="Chen I.A."/>
            <person name="Ivanova N.N."/>
            <person name="Kyrpides N.C."/>
            <person name="Shapiro N."/>
            <person name="Eloe-Fadrosh E.A."/>
            <person name="Pietrasiak N."/>
        </authorList>
    </citation>
    <scope>NUCLEOTIDE SEQUENCE</scope>
    <source>
        <strain evidence="2">GSE-TBD4-15B</strain>
    </source>
</reference>
<evidence type="ECO:0000313" key="2">
    <source>
        <dbReference type="EMBL" id="MBW4468596.1"/>
    </source>
</evidence>
<gene>
    <name evidence="2" type="ORF">KME07_24490</name>
</gene>
<keyword evidence="1" id="KW-0472">Membrane</keyword>